<dbReference type="Proteomes" id="UP000183567">
    <property type="component" value="Unassembled WGS sequence"/>
</dbReference>
<dbReference type="EMBL" id="LVVM01001646">
    <property type="protein sequence ID" value="OJA18079.1"/>
    <property type="molecule type" value="Genomic_DNA"/>
</dbReference>
<name>A0A1J8QBQ4_9AGAM</name>
<dbReference type="AlphaFoldDB" id="A0A1J8QBQ4"/>
<feature type="region of interest" description="Disordered" evidence="1">
    <location>
        <begin position="15"/>
        <end position="101"/>
    </location>
</feature>
<feature type="compositionally biased region" description="Basic and acidic residues" evidence="1">
    <location>
        <begin position="53"/>
        <end position="63"/>
    </location>
</feature>
<gene>
    <name evidence="2" type="ORF">AZE42_09066</name>
</gene>
<reference evidence="2 3" key="1">
    <citation type="submission" date="2016-03" db="EMBL/GenBank/DDBJ databases">
        <title>Comparative genomics of the ectomycorrhizal sister species Rhizopogon vinicolor and Rhizopogon vesiculosus (Basidiomycota: Boletales) reveals a divergence of the mating type B locus.</title>
        <authorList>
            <person name="Mujic A.B."/>
            <person name="Kuo A."/>
            <person name="Tritt A."/>
            <person name="Lipzen A."/>
            <person name="Chen C."/>
            <person name="Johnson J."/>
            <person name="Sharma A."/>
            <person name="Barry K."/>
            <person name="Grigoriev I.V."/>
            <person name="Spatafora J.W."/>
        </authorList>
    </citation>
    <scope>NUCLEOTIDE SEQUENCE [LARGE SCALE GENOMIC DNA]</scope>
    <source>
        <strain evidence="2 3">AM-OR11-056</strain>
    </source>
</reference>
<sequence length="101" mass="10856">MDGLARMCAQAAARAAKSEASDAPPVCSPPQHSCSSTPGFSDPFPVPSVPRPQDPRHITHHTEPFLPASSPPRSPRAAAPTFPQEYQHNKHGKICKEKDAH</sequence>
<evidence type="ECO:0000313" key="2">
    <source>
        <dbReference type="EMBL" id="OJA18079.1"/>
    </source>
</evidence>
<accession>A0A1J8QBQ4</accession>
<evidence type="ECO:0000256" key="1">
    <source>
        <dbReference type="SAM" id="MobiDB-lite"/>
    </source>
</evidence>
<evidence type="ECO:0000313" key="3">
    <source>
        <dbReference type="Proteomes" id="UP000183567"/>
    </source>
</evidence>
<feature type="compositionally biased region" description="Polar residues" evidence="1">
    <location>
        <begin position="30"/>
        <end position="39"/>
    </location>
</feature>
<protein>
    <submittedName>
        <fullName evidence="2">Uncharacterized protein</fullName>
    </submittedName>
</protein>
<proteinExistence type="predicted"/>
<organism evidence="2 3">
    <name type="scientific">Rhizopogon vesiculosus</name>
    <dbReference type="NCBI Taxonomy" id="180088"/>
    <lineage>
        <taxon>Eukaryota</taxon>
        <taxon>Fungi</taxon>
        <taxon>Dikarya</taxon>
        <taxon>Basidiomycota</taxon>
        <taxon>Agaricomycotina</taxon>
        <taxon>Agaricomycetes</taxon>
        <taxon>Agaricomycetidae</taxon>
        <taxon>Boletales</taxon>
        <taxon>Suillineae</taxon>
        <taxon>Rhizopogonaceae</taxon>
        <taxon>Rhizopogon</taxon>
    </lineage>
</organism>
<keyword evidence="3" id="KW-1185">Reference proteome</keyword>
<comment type="caution">
    <text evidence="2">The sequence shown here is derived from an EMBL/GenBank/DDBJ whole genome shotgun (WGS) entry which is preliminary data.</text>
</comment>